<organism evidence="1 2">
    <name type="scientific">Strongylus vulgaris</name>
    <name type="common">Blood worm</name>
    <dbReference type="NCBI Taxonomy" id="40348"/>
    <lineage>
        <taxon>Eukaryota</taxon>
        <taxon>Metazoa</taxon>
        <taxon>Ecdysozoa</taxon>
        <taxon>Nematoda</taxon>
        <taxon>Chromadorea</taxon>
        <taxon>Rhabditida</taxon>
        <taxon>Rhabditina</taxon>
        <taxon>Rhabditomorpha</taxon>
        <taxon>Strongyloidea</taxon>
        <taxon>Strongylidae</taxon>
        <taxon>Strongylus</taxon>
    </lineage>
</organism>
<protein>
    <recommendedName>
        <fullName evidence="3">Seryl-tRNA synthetase</fullName>
    </recommendedName>
</protein>
<dbReference type="InterPro" id="IPR002317">
    <property type="entry name" value="Ser-tRNA-ligase_type_1"/>
</dbReference>
<gene>
    <name evidence="1" type="ORF">SVUK_LOCUS8142</name>
</gene>
<evidence type="ECO:0000313" key="2">
    <source>
        <dbReference type="Proteomes" id="UP000270094"/>
    </source>
</evidence>
<dbReference type="PRINTS" id="PR00981">
    <property type="entry name" value="TRNASYNTHSER"/>
</dbReference>
<accession>A0A3P7J5L4</accession>
<dbReference type="OrthoDB" id="5835120at2759"/>
<keyword evidence="2" id="KW-1185">Reference proteome</keyword>
<dbReference type="GO" id="GO:0006434">
    <property type="term" value="P:seryl-tRNA aminoacylation"/>
    <property type="evidence" value="ECO:0007669"/>
    <property type="project" value="InterPro"/>
</dbReference>
<name>A0A3P7J5L4_STRVU</name>
<proteinExistence type="predicted"/>
<dbReference type="SUPFAM" id="SSF55681">
    <property type="entry name" value="Class II aaRS and biotin synthetases"/>
    <property type="match status" value="1"/>
</dbReference>
<dbReference type="GO" id="GO:0004828">
    <property type="term" value="F:serine-tRNA ligase activity"/>
    <property type="evidence" value="ECO:0007669"/>
    <property type="project" value="InterPro"/>
</dbReference>
<dbReference type="Proteomes" id="UP000270094">
    <property type="component" value="Unassembled WGS sequence"/>
</dbReference>
<sequence length="45" mass="4912">MPTEELGAPAARKIDIEAWMPGRKIYGEVSSASNCTDYQARRLGA</sequence>
<reference evidence="1 2" key="1">
    <citation type="submission" date="2018-11" db="EMBL/GenBank/DDBJ databases">
        <authorList>
            <consortium name="Pathogen Informatics"/>
        </authorList>
    </citation>
    <scope>NUCLEOTIDE SEQUENCE [LARGE SCALE GENOMIC DNA]</scope>
</reference>
<evidence type="ECO:0000313" key="1">
    <source>
        <dbReference type="EMBL" id="VDM73144.1"/>
    </source>
</evidence>
<dbReference type="AlphaFoldDB" id="A0A3P7J5L4"/>
<dbReference type="Gene3D" id="3.30.930.10">
    <property type="entry name" value="Bira Bifunctional Protein, Domain 2"/>
    <property type="match status" value="1"/>
</dbReference>
<dbReference type="GO" id="GO:0005524">
    <property type="term" value="F:ATP binding"/>
    <property type="evidence" value="ECO:0007669"/>
    <property type="project" value="InterPro"/>
</dbReference>
<dbReference type="InterPro" id="IPR045864">
    <property type="entry name" value="aa-tRNA-synth_II/BPL/LPL"/>
</dbReference>
<dbReference type="EMBL" id="UYYB01029108">
    <property type="protein sequence ID" value="VDM73144.1"/>
    <property type="molecule type" value="Genomic_DNA"/>
</dbReference>
<evidence type="ECO:0008006" key="3">
    <source>
        <dbReference type="Google" id="ProtNLM"/>
    </source>
</evidence>
<dbReference type="PANTHER" id="PTHR11778">
    <property type="entry name" value="SERYL-TRNA SYNTHETASE"/>
    <property type="match status" value="1"/>
</dbReference>